<dbReference type="InterPro" id="IPR001199">
    <property type="entry name" value="Cyt_B5-like_heme/steroid-bd"/>
</dbReference>
<evidence type="ECO:0000313" key="10">
    <source>
        <dbReference type="EMBL" id="PVD37650.1"/>
    </source>
</evidence>
<feature type="transmembrane region" description="Helical" evidence="8">
    <location>
        <begin position="145"/>
        <end position="165"/>
    </location>
</feature>
<dbReference type="PIRSF" id="PIRSF015921">
    <property type="entry name" value="FA_sphinglp_des"/>
    <property type="match status" value="1"/>
</dbReference>
<dbReference type="GO" id="GO:0016717">
    <property type="term" value="F:oxidoreductase activity, acting on paired donors, with oxidation of a pair of donors resulting in the reduction of molecular oxygen to two molecules of water"/>
    <property type="evidence" value="ECO:0007669"/>
    <property type="project" value="TreeGrafter"/>
</dbReference>
<evidence type="ECO:0000256" key="5">
    <source>
        <dbReference type="ARBA" id="ARBA00023002"/>
    </source>
</evidence>
<evidence type="ECO:0000259" key="9">
    <source>
        <dbReference type="PROSITE" id="PS50255"/>
    </source>
</evidence>
<keyword evidence="4 8" id="KW-1133">Transmembrane helix</keyword>
<evidence type="ECO:0000256" key="4">
    <source>
        <dbReference type="ARBA" id="ARBA00022989"/>
    </source>
</evidence>
<comment type="subcellular location">
    <subcellularLocation>
        <location evidence="1">Membrane</location>
        <topology evidence="1">Multi-pass membrane protein</topology>
    </subcellularLocation>
</comment>
<dbReference type="GO" id="GO:0016020">
    <property type="term" value="C:membrane"/>
    <property type="evidence" value="ECO:0007669"/>
    <property type="project" value="UniProtKB-SubCell"/>
</dbReference>
<feature type="transmembrane region" description="Helical" evidence="8">
    <location>
        <begin position="238"/>
        <end position="268"/>
    </location>
</feature>
<dbReference type="Proteomes" id="UP000245119">
    <property type="component" value="Linkage Group LG1"/>
</dbReference>
<reference evidence="10 11" key="1">
    <citation type="submission" date="2018-04" db="EMBL/GenBank/DDBJ databases">
        <title>The genome of golden apple snail Pomacea canaliculata provides insight into stress tolerance and invasive adaptation.</title>
        <authorList>
            <person name="Liu C."/>
            <person name="Liu B."/>
            <person name="Ren Y."/>
            <person name="Zhang Y."/>
            <person name="Wang H."/>
            <person name="Li S."/>
            <person name="Jiang F."/>
            <person name="Yin L."/>
            <person name="Zhang G."/>
            <person name="Qian W."/>
            <person name="Fan W."/>
        </authorList>
    </citation>
    <scope>NUCLEOTIDE SEQUENCE [LARGE SCALE GENOMIC DNA]</scope>
    <source>
        <strain evidence="10">SZHN2017</strain>
        <tissue evidence="10">Muscle</tissue>
    </source>
</reference>
<accession>A0A2T7PW75</accession>
<dbReference type="CDD" id="cd03506">
    <property type="entry name" value="Delta6-FADS-like"/>
    <property type="match status" value="1"/>
</dbReference>
<name>A0A2T7PW75_POMCA</name>
<evidence type="ECO:0000256" key="8">
    <source>
        <dbReference type="SAM" id="Phobius"/>
    </source>
</evidence>
<dbReference type="OrthoDB" id="260091at2759"/>
<evidence type="ECO:0000256" key="6">
    <source>
        <dbReference type="ARBA" id="ARBA00023098"/>
    </source>
</evidence>
<evidence type="ECO:0000256" key="2">
    <source>
        <dbReference type="ARBA" id="ARBA00009295"/>
    </source>
</evidence>
<dbReference type="PANTHER" id="PTHR19353:SF88">
    <property type="entry name" value="DELTA(5) FATTY ACID DESATURASE FAT-4"/>
    <property type="match status" value="1"/>
</dbReference>
<keyword evidence="3 8" id="KW-0812">Transmembrane</keyword>
<sequence>MCKEEKGTSKLPVYGWDEIRKHADKNDRWLVVDGRIYDVTRWAKKHPGGERIIAHHCGQDATDAWVAFHNDHKAVCKYMQPLLVGLLKDEEKKESELIKDFRDLRAKTEEMGLFKASPLFFFSIMLHILALEVLAWFLIYTCGTSWITLLGASILLVTAQAQAGWSQHDYGHLSVFKSSWINHSMHIFVINFLKGASSSWWNYRHFLHHAKPNRMRKDPDIRFDHLFVLGKKQPVEELLWMVAFFVRYCVMFASFLGVGGTLAFYLWIRFLESHWFVWTTQMNHIPMDVDTDQDDDWVTGQLKATCNVDQSFFNDWFSGHLNFQIEHHLFPTMPRHNLHKAAPLVKSLCKKHGLDYQSKTLFTAFADIIGSLRKSGELWYEAYHM</sequence>
<keyword evidence="5" id="KW-0560">Oxidoreductase</keyword>
<protein>
    <recommendedName>
        <fullName evidence="9">Cytochrome b5 heme-binding domain-containing protein</fullName>
    </recommendedName>
</protein>
<evidence type="ECO:0000256" key="7">
    <source>
        <dbReference type="ARBA" id="ARBA00023136"/>
    </source>
</evidence>
<dbReference type="SMART" id="SM01117">
    <property type="entry name" value="Cyt-b5"/>
    <property type="match status" value="1"/>
</dbReference>
<dbReference type="Pfam" id="PF00487">
    <property type="entry name" value="FA_desaturase"/>
    <property type="match status" value="2"/>
</dbReference>
<dbReference type="EMBL" id="PZQS01000001">
    <property type="protein sequence ID" value="PVD37650.1"/>
    <property type="molecule type" value="Genomic_DNA"/>
</dbReference>
<evidence type="ECO:0000313" key="11">
    <source>
        <dbReference type="Proteomes" id="UP000245119"/>
    </source>
</evidence>
<gene>
    <name evidence="10" type="ORF">C0Q70_00248</name>
</gene>
<keyword evidence="6" id="KW-0443">Lipid metabolism</keyword>
<organism evidence="10 11">
    <name type="scientific">Pomacea canaliculata</name>
    <name type="common">Golden apple snail</name>
    <dbReference type="NCBI Taxonomy" id="400727"/>
    <lineage>
        <taxon>Eukaryota</taxon>
        <taxon>Metazoa</taxon>
        <taxon>Spiralia</taxon>
        <taxon>Lophotrochozoa</taxon>
        <taxon>Mollusca</taxon>
        <taxon>Gastropoda</taxon>
        <taxon>Caenogastropoda</taxon>
        <taxon>Architaenioglossa</taxon>
        <taxon>Ampullarioidea</taxon>
        <taxon>Ampullariidae</taxon>
        <taxon>Pomacea</taxon>
    </lineage>
</organism>
<comment type="caution">
    <text evidence="10">The sequence shown here is derived from an EMBL/GenBank/DDBJ whole genome shotgun (WGS) entry which is preliminary data.</text>
</comment>
<keyword evidence="7 8" id="KW-0472">Membrane</keyword>
<dbReference type="InterPro" id="IPR036400">
    <property type="entry name" value="Cyt_B5-like_heme/steroid_sf"/>
</dbReference>
<feature type="transmembrane region" description="Helical" evidence="8">
    <location>
        <begin position="119"/>
        <end position="139"/>
    </location>
</feature>
<evidence type="ECO:0000256" key="1">
    <source>
        <dbReference type="ARBA" id="ARBA00004141"/>
    </source>
</evidence>
<dbReference type="InterPro" id="IPR012171">
    <property type="entry name" value="Fatty_acid_desaturase"/>
</dbReference>
<dbReference type="AlphaFoldDB" id="A0A2T7PW75"/>
<dbReference type="SUPFAM" id="SSF55856">
    <property type="entry name" value="Cytochrome b5-like heme/steroid binding domain"/>
    <property type="match status" value="1"/>
</dbReference>
<keyword evidence="11" id="KW-1185">Reference proteome</keyword>
<dbReference type="InterPro" id="IPR005804">
    <property type="entry name" value="FA_desaturase_dom"/>
</dbReference>
<dbReference type="PROSITE" id="PS50255">
    <property type="entry name" value="CYTOCHROME_B5_2"/>
    <property type="match status" value="1"/>
</dbReference>
<dbReference type="GO" id="GO:0006629">
    <property type="term" value="P:lipid metabolic process"/>
    <property type="evidence" value="ECO:0007669"/>
    <property type="project" value="UniProtKB-KW"/>
</dbReference>
<comment type="similarity">
    <text evidence="2">Belongs to the fatty acid desaturase type 1 family.</text>
</comment>
<dbReference type="STRING" id="400727.A0A2T7PW75"/>
<feature type="domain" description="Cytochrome b5 heme-binding" evidence="9">
    <location>
        <begin position="11"/>
        <end position="88"/>
    </location>
</feature>
<evidence type="ECO:0000256" key="3">
    <source>
        <dbReference type="ARBA" id="ARBA00022692"/>
    </source>
</evidence>
<dbReference type="PANTHER" id="PTHR19353">
    <property type="entry name" value="FATTY ACID DESATURASE 2"/>
    <property type="match status" value="1"/>
</dbReference>
<dbReference type="Gene3D" id="3.10.120.10">
    <property type="entry name" value="Cytochrome b5-like heme/steroid binding domain"/>
    <property type="match status" value="1"/>
</dbReference>
<dbReference type="Pfam" id="PF00173">
    <property type="entry name" value="Cyt-b5"/>
    <property type="match status" value="1"/>
</dbReference>
<proteinExistence type="inferred from homology"/>